<feature type="transmembrane region" description="Helical" evidence="1">
    <location>
        <begin position="153"/>
        <end position="171"/>
    </location>
</feature>
<evidence type="ECO:0000313" key="3">
    <source>
        <dbReference type="Proteomes" id="UP001518990"/>
    </source>
</evidence>
<keyword evidence="1" id="KW-1133">Transmembrane helix</keyword>
<comment type="caution">
    <text evidence="2">The sequence shown here is derived from an EMBL/GenBank/DDBJ whole genome shotgun (WGS) entry which is preliminary data.</text>
</comment>
<keyword evidence="3" id="KW-1185">Reference proteome</keyword>
<keyword evidence="1" id="KW-0472">Membrane</keyword>
<gene>
    <name evidence="2" type="ORF">IAI60_21575</name>
</gene>
<keyword evidence="1" id="KW-0812">Transmembrane</keyword>
<dbReference type="Pfam" id="PF09490">
    <property type="entry name" value="CbtA"/>
    <property type="match status" value="1"/>
</dbReference>
<accession>A0ABS3KIB2</accession>
<dbReference type="NCBIfam" id="TIGR02458">
    <property type="entry name" value="CbtA"/>
    <property type="match status" value="1"/>
</dbReference>
<sequence>MAILRNIVFIAALAGFVAGLAMTAMQYAGTVPLILRAETFEAAGPAHDHASQDNAIASDAADSSHSHDHEEAGWAPRDGLERSVFTALANIVTAIGFALLLVAASELTGGMTGWRQGVFWGLAGFTVFTLAPGLGLPPELPAMPAADLVQRQIWWSATALATGIGLALLVFKRSLPLAILAVSLLIAPHLVGAPQPESFESPVPHSLAQAFVVMASVTSFVFWVVLGGVAGFARSRVRATE</sequence>
<feature type="transmembrane region" description="Helical" evidence="1">
    <location>
        <begin position="207"/>
        <end position="233"/>
    </location>
</feature>
<proteinExistence type="predicted"/>
<reference evidence="2 3" key="1">
    <citation type="submission" date="2020-09" db="EMBL/GenBank/DDBJ databases">
        <title>Roseomonas.</title>
        <authorList>
            <person name="Zhu W."/>
        </authorList>
    </citation>
    <scope>NUCLEOTIDE SEQUENCE [LARGE SCALE GENOMIC DNA]</scope>
    <source>
        <strain evidence="2 3">1311</strain>
    </source>
</reference>
<name>A0ABS3KIB2_9PROT</name>
<feature type="transmembrane region" description="Helical" evidence="1">
    <location>
        <begin position="178"/>
        <end position="195"/>
    </location>
</feature>
<dbReference type="RefSeq" id="WP_207451162.1">
    <property type="nucleotide sequence ID" value="NZ_CP061099.1"/>
</dbReference>
<evidence type="ECO:0000313" key="2">
    <source>
        <dbReference type="EMBL" id="MBO1077197.1"/>
    </source>
</evidence>
<feature type="transmembrane region" description="Helical" evidence="1">
    <location>
        <begin position="117"/>
        <end position="133"/>
    </location>
</feature>
<evidence type="ECO:0000256" key="1">
    <source>
        <dbReference type="SAM" id="Phobius"/>
    </source>
</evidence>
<feature type="transmembrane region" description="Helical" evidence="1">
    <location>
        <begin position="84"/>
        <end position="105"/>
    </location>
</feature>
<dbReference type="InterPro" id="IPR012666">
    <property type="entry name" value="CbtA_put"/>
</dbReference>
<protein>
    <submittedName>
        <fullName evidence="2">CbtA family protein</fullName>
    </submittedName>
</protein>
<dbReference type="EMBL" id="JACTNF010000049">
    <property type="protein sequence ID" value="MBO1077197.1"/>
    <property type="molecule type" value="Genomic_DNA"/>
</dbReference>
<dbReference type="Proteomes" id="UP001518990">
    <property type="component" value="Unassembled WGS sequence"/>
</dbReference>
<organism evidence="2 3">
    <name type="scientific">Roseomonas marmotae</name>
    <dbReference type="NCBI Taxonomy" id="2768161"/>
    <lineage>
        <taxon>Bacteria</taxon>
        <taxon>Pseudomonadati</taxon>
        <taxon>Pseudomonadota</taxon>
        <taxon>Alphaproteobacteria</taxon>
        <taxon>Acetobacterales</taxon>
        <taxon>Roseomonadaceae</taxon>
        <taxon>Roseomonas</taxon>
    </lineage>
</organism>